<dbReference type="PROSITE" id="PS51257">
    <property type="entry name" value="PROKAR_LIPOPROTEIN"/>
    <property type="match status" value="1"/>
</dbReference>
<dbReference type="Proteomes" id="UP000540506">
    <property type="component" value="Unassembled WGS sequence"/>
</dbReference>
<gene>
    <name evidence="1" type="ORF">FHR34_007698</name>
</gene>
<dbReference type="RefSeq" id="WP_184946067.1">
    <property type="nucleotide sequence ID" value="NZ_JACHJV010000003.1"/>
</dbReference>
<evidence type="ECO:0000313" key="2">
    <source>
        <dbReference type="Proteomes" id="UP000540506"/>
    </source>
</evidence>
<protein>
    <recommendedName>
        <fullName evidence="3">Transposase</fullName>
    </recommendedName>
</protein>
<accession>A0A7W7RBZ5</accession>
<organism evidence="1 2">
    <name type="scientific">Kitasatospora kifunensis</name>
    <name type="common">Streptomyces kifunensis</name>
    <dbReference type="NCBI Taxonomy" id="58351"/>
    <lineage>
        <taxon>Bacteria</taxon>
        <taxon>Bacillati</taxon>
        <taxon>Actinomycetota</taxon>
        <taxon>Actinomycetes</taxon>
        <taxon>Kitasatosporales</taxon>
        <taxon>Streptomycetaceae</taxon>
        <taxon>Kitasatospora</taxon>
    </lineage>
</organism>
<name>A0A7W7RBZ5_KITKI</name>
<dbReference type="AlphaFoldDB" id="A0A7W7RBZ5"/>
<proteinExistence type="predicted"/>
<reference evidence="1 2" key="1">
    <citation type="submission" date="2020-08" db="EMBL/GenBank/DDBJ databases">
        <title>Sequencing the genomes of 1000 actinobacteria strains.</title>
        <authorList>
            <person name="Klenk H.-P."/>
        </authorList>
    </citation>
    <scope>NUCLEOTIDE SEQUENCE [LARGE SCALE GENOMIC DNA]</scope>
    <source>
        <strain evidence="1 2">DSM 41654</strain>
    </source>
</reference>
<keyword evidence="2" id="KW-1185">Reference proteome</keyword>
<evidence type="ECO:0000313" key="1">
    <source>
        <dbReference type="EMBL" id="MBB4928601.1"/>
    </source>
</evidence>
<sequence>MRGVPYLPRGSGLAARTQDLRQAVFAAWQSGVACEVSAADTGLDTSTVERWVALADLRRT</sequence>
<evidence type="ECO:0008006" key="3">
    <source>
        <dbReference type="Google" id="ProtNLM"/>
    </source>
</evidence>
<comment type="caution">
    <text evidence="1">The sequence shown here is derived from an EMBL/GenBank/DDBJ whole genome shotgun (WGS) entry which is preliminary data.</text>
</comment>
<dbReference type="EMBL" id="JACHJV010000003">
    <property type="protein sequence ID" value="MBB4928601.1"/>
    <property type="molecule type" value="Genomic_DNA"/>
</dbReference>